<evidence type="ECO:0000313" key="13">
    <source>
        <dbReference type="Proteomes" id="UP000038045"/>
    </source>
</evidence>
<feature type="transmembrane region" description="Helical" evidence="11">
    <location>
        <begin position="218"/>
        <end position="240"/>
    </location>
</feature>
<keyword evidence="7" id="KW-0249">Electron transport</keyword>
<dbReference type="Gene3D" id="1.20.120.1770">
    <property type="match status" value="1"/>
</dbReference>
<feature type="transmembrane region" description="Helical" evidence="11">
    <location>
        <begin position="23"/>
        <end position="42"/>
    </location>
</feature>
<evidence type="ECO:0000256" key="4">
    <source>
        <dbReference type="ARBA" id="ARBA00022617"/>
    </source>
</evidence>
<dbReference type="GO" id="GO:0016491">
    <property type="term" value="F:oxidoreductase activity"/>
    <property type="evidence" value="ECO:0007669"/>
    <property type="project" value="InterPro"/>
</dbReference>
<dbReference type="InterPro" id="IPR006593">
    <property type="entry name" value="Cyt_b561/ferric_Rdtase_TM"/>
</dbReference>
<evidence type="ECO:0000256" key="9">
    <source>
        <dbReference type="ARBA" id="ARBA00023004"/>
    </source>
</evidence>
<dbReference type="PROSITE" id="PS50939">
    <property type="entry name" value="CYTOCHROME_B561"/>
    <property type="match status" value="1"/>
</dbReference>
<accession>A0A0N4ZVB8</accession>
<dbReference type="AlphaFoldDB" id="A0A0N4ZVB8"/>
<keyword evidence="13" id="KW-1185">Reference proteome</keyword>
<evidence type="ECO:0000259" key="12">
    <source>
        <dbReference type="PROSITE" id="PS50939"/>
    </source>
</evidence>
<evidence type="ECO:0000256" key="1">
    <source>
        <dbReference type="ARBA" id="ARBA00001970"/>
    </source>
</evidence>
<dbReference type="InterPro" id="IPR043205">
    <property type="entry name" value="CYB561/CYBRD1-like"/>
</dbReference>
<dbReference type="Proteomes" id="UP000038045">
    <property type="component" value="Unplaced"/>
</dbReference>
<dbReference type="WBParaSite" id="PTRK_0001252400.1">
    <property type="protein sequence ID" value="PTRK_0001252400.1"/>
    <property type="gene ID" value="PTRK_0001252400"/>
</dbReference>
<dbReference type="GO" id="GO:0016020">
    <property type="term" value="C:membrane"/>
    <property type="evidence" value="ECO:0007669"/>
    <property type="project" value="UniProtKB-SubCell"/>
</dbReference>
<feature type="transmembrane region" description="Helical" evidence="11">
    <location>
        <begin position="95"/>
        <end position="116"/>
    </location>
</feature>
<evidence type="ECO:0000313" key="14">
    <source>
        <dbReference type="WBParaSite" id="PTRK_0001252400.1"/>
    </source>
</evidence>
<keyword evidence="9" id="KW-0408">Iron</keyword>
<comment type="subcellular location">
    <subcellularLocation>
        <location evidence="2">Membrane</location>
        <topology evidence="2">Multi-pass membrane protein</topology>
    </subcellularLocation>
</comment>
<evidence type="ECO:0000256" key="3">
    <source>
        <dbReference type="ARBA" id="ARBA00022448"/>
    </source>
</evidence>
<organism evidence="13 14">
    <name type="scientific">Parastrongyloides trichosuri</name>
    <name type="common">Possum-specific nematode worm</name>
    <dbReference type="NCBI Taxonomy" id="131310"/>
    <lineage>
        <taxon>Eukaryota</taxon>
        <taxon>Metazoa</taxon>
        <taxon>Ecdysozoa</taxon>
        <taxon>Nematoda</taxon>
        <taxon>Chromadorea</taxon>
        <taxon>Rhabditida</taxon>
        <taxon>Tylenchina</taxon>
        <taxon>Panagrolaimomorpha</taxon>
        <taxon>Strongyloidoidea</taxon>
        <taxon>Strongyloididae</taxon>
        <taxon>Parastrongyloides</taxon>
    </lineage>
</organism>
<feature type="transmembrane region" description="Helical" evidence="11">
    <location>
        <begin position="180"/>
        <end position="198"/>
    </location>
</feature>
<dbReference type="SMART" id="SM00665">
    <property type="entry name" value="B561"/>
    <property type="match status" value="1"/>
</dbReference>
<comment type="cofactor">
    <cofactor evidence="1">
        <name>heme b</name>
        <dbReference type="ChEBI" id="CHEBI:60344"/>
    </cofactor>
</comment>
<evidence type="ECO:0000256" key="8">
    <source>
        <dbReference type="ARBA" id="ARBA00022989"/>
    </source>
</evidence>
<dbReference type="PANTHER" id="PTHR10106">
    <property type="entry name" value="CYTOCHROME B561-RELATED"/>
    <property type="match status" value="1"/>
</dbReference>
<sequence>MSIVFENSNIFSEEQSRSLFSKVLIFSQISGVLAFLCAAYWMGSFEDGGYSWSDDPEKQFHYHPTFMTMGFIFMYGESIIIYRALRNEPKRVTKLAHLCIHTMVIIFVLVALKAALDSHDYHKDAQGNLDPIPNYVSLHSWIGASIILAYIGQYAVAFYTFFIPGARQSTRQYLMPLHQLFGLVIFIIVSINALVGISERAAWKHTCWTKDKELCGKQFISNLLGICIICYCGSIVVIVANPRWKRRPLPEEETLHRLSELENTS</sequence>
<keyword evidence="6" id="KW-0479">Metal-binding</keyword>
<keyword evidence="3" id="KW-0813">Transport</keyword>
<evidence type="ECO:0000256" key="10">
    <source>
        <dbReference type="ARBA" id="ARBA00023136"/>
    </source>
</evidence>
<keyword evidence="10 11" id="KW-0472">Membrane</keyword>
<dbReference type="PANTHER" id="PTHR10106:SF0">
    <property type="entry name" value="LD36721P"/>
    <property type="match status" value="1"/>
</dbReference>
<name>A0A0N4ZVB8_PARTI</name>
<evidence type="ECO:0000256" key="11">
    <source>
        <dbReference type="SAM" id="Phobius"/>
    </source>
</evidence>
<dbReference type="Pfam" id="PF03188">
    <property type="entry name" value="Cytochrom_B561"/>
    <property type="match status" value="1"/>
</dbReference>
<feature type="transmembrane region" description="Helical" evidence="11">
    <location>
        <begin position="136"/>
        <end position="159"/>
    </location>
</feature>
<feature type="transmembrane region" description="Helical" evidence="11">
    <location>
        <begin position="62"/>
        <end position="83"/>
    </location>
</feature>
<proteinExistence type="predicted"/>
<keyword evidence="8 11" id="KW-1133">Transmembrane helix</keyword>
<evidence type="ECO:0000256" key="6">
    <source>
        <dbReference type="ARBA" id="ARBA00022723"/>
    </source>
</evidence>
<feature type="domain" description="Cytochrome b561" evidence="12">
    <location>
        <begin position="26"/>
        <end position="240"/>
    </location>
</feature>
<evidence type="ECO:0000256" key="5">
    <source>
        <dbReference type="ARBA" id="ARBA00022692"/>
    </source>
</evidence>
<protein>
    <submittedName>
        <fullName evidence="14">Cytochrome b561 domain-containing protein</fullName>
    </submittedName>
</protein>
<dbReference type="GO" id="GO:0046872">
    <property type="term" value="F:metal ion binding"/>
    <property type="evidence" value="ECO:0007669"/>
    <property type="project" value="UniProtKB-KW"/>
</dbReference>
<evidence type="ECO:0000256" key="2">
    <source>
        <dbReference type="ARBA" id="ARBA00004141"/>
    </source>
</evidence>
<evidence type="ECO:0000256" key="7">
    <source>
        <dbReference type="ARBA" id="ARBA00022982"/>
    </source>
</evidence>
<keyword evidence="4" id="KW-0349">Heme</keyword>
<keyword evidence="5 11" id="KW-0812">Transmembrane</keyword>
<reference evidence="14" key="1">
    <citation type="submission" date="2017-02" db="UniProtKB">
        <authorList>
            <consortium name="WormBaseParasite"/>
        </authorList>
    </citation>
    <scope>IDENTIFICATION</scope>
</reference>
<dbReference type="FunFam" id="1.20.120.1770:FF:000001">
    <property type="entry name" value="Cytochrome b reductase 1"/>
    <property type="match status" value="1"/>
</dbReference>